<sequence length="273" mass="30193">MDSSQSVDATTHVTDRVLYRRLVEIGVDAEESMRIMAFWMWIEAQGFIELVPKISANNDQLLAMVADEIKAILAALDPSSSTPITQNLCPITSLILYPVSVEEIFGDKDLVSEGVSEVHNQVCGVLFKDVFEEGDKSGKTEGSVTEVGEGSGKDGNEGSGKTLNPFAKEWDPAIERAPEEDRCLFLTFSNGYPLSDNQIVEFFNQKYGPCVERVYVHKPDPNAPALFGKIVFNTALVTTVIMNTLHQAKFNVDGKPLWCKRFDLSKKHGGEQK</sequence>
<gene>
    <name evidence="2" type="primary">LOC115985077</name>
</gene>
<dbReference type="EMBL" id="LRBV02000004">
    <property type="status" value="NOT_ANNOTATED_CDS"/>
    <property type="molecule type" value="Genomic_DNA"/>
</dbReference>
<feature type="region of interest" description="Disordered" evidence="1">
    <location>
        <begin position="135"/>
        <end position="162"/>
    </location>
</feature>
<dbReference type="OrthoDB" id="1882251at2759"/>
<evidence type="ECO:0000256" key="1">
    <source>
        <dbReference type="SAM" id="MobiDB-lite"/>
    </source>
</evidence>
<accession>A0A7N2LFF6</accession>
<name>A0A7N2LFF6_QUELO</name>
<dbReference type="InParanoid" id="A0A7N2LFF6"/>
<dbReference type="GeneID" id="115985077"/>
<keyword evidence="3" id="KW-1185">Reference proteome</keyword>
<protein>
    <recommendedName>
        <fullName evidence="4">RRM domain-containing protein</fullName>
    </recommendedName>
</protein>
<proteinExistence type="predicted"/>
<dbReference type="OMA" id="EAKFWVD"/>
<reference evidence="2 3" key="1">
    <citation type="journal article" date="2016" name="G3 (Bethesda)">
        <title>First Draft Assembly and Annotation of the Genome of a California Endemic Oak Quercus lobata Nee (Fagaceae).</title>
        <authorList>
            <person name="Sork V.L."/>
            <person name="Fitz-Gibbon S.T."/>
            <person name="Puiu D."/>
            <person name="Crepeau M."/>
            <person name="Gugger P.F."/>
            <person name="Sherman R."/>
            <person name="Stevens K."/>
            <person name="Langley C.H."/>
            <person name="Pellegrini M."/>
            <person name="Salzberg S.L."/>
        </authorList>
    </citation>
    <scope>NUCLEOTIDE SEQUENCE [LARGE SCALE GENOMIC DNA]</scope>
    <source>
        <strain evidence="2 3">cv. SW786</strain>
    </source>
</reference>
<organism evidence="2 3">
    <name type="scientific">Quercus lobata</name>
    <name type="common">Valley oak</name>
    <dbReference type="NCBI Taxonomy" id="97700"/>
    <lineage>
        <taxon>Eukaryota</taxon>
        <taxon>Viridiplantae</taxon>
        <taxon>Streptophyta</taxon>
        <taxon>Embryophyta</taxon>
        <taxon>Tracheophyta</taxon>
        <taxon>Spermatophyta</taxon>
        <taxon>Magnoliopsida</taxon>
        <taxon>eudicotyledons</taxon>
        <taxon>Gunneridae</taxon>
        <taxon>Pentapetalae</taxon>
        <taxon>rosids</taxon>
        <taxon>fabids</taxon>
        <taxon>Fagales</taxon>
        <taxon>Fagaceae</taxon>
        <taxon>Quercus</taxon>
    </lineage>
</organism>
<evidence type="ECO:0008006" key="4">
    <source>
        <dbReference type="Google" id="ProtNLM"/>
    </source>
</evidence>
<dbReference type="EnsemblPlants" id="QL04p033568:mrna">
    <property type="protein sequence ID" value="QL04p033568:mrna"/>
    <property type="gene ID" value="QL04p033568"/>
</dbReference>
<dbReference type="PANTHER" id="PTHR33527:SF45">
    <property type="entry name" value="RRM DOMAIN-CONTAINING PROTEIN"/>
    <property type="match status" value="1"/>
</dbReference>
<dbReference type="Gramene" id="QL04p033568:mrna">
    <property type="protein sequence ID" value="QL04p033568:mrna"/>
    <property type="gene ID" value="QL04p033568"/>
</dbReference>
<dbReference type="Proteomes" id="UP000594261">
    <property type="component" value="Chromosome 4"/>
</dbReference>
<dbReference type="PANTHER" id="PTHR33527">
    <property type="entry name" value="OS07G0274300 PROTEIN"/>
    <property type="match status" value="1"/>
</dbReference>
<evidence type="ECO:0000313" key="2">
    <source>
        <dbReference type="EnsemblPlants" id="QL04p033568:mrna"/>
    </source>
</evidence>
<dbReference type="AlphaFoldDB" id="A0A7N2LFF6"/>
<evidence type="ECO:0000313" key="3">
    <source>
        <dbReference type="Proteomes" id="UP000594261"/>
    </source>
</evidence>
<reference evidence="2" key="2">
    <citation type="submission" date="2021-01" db="UniProtKB">
        <authorList>
            <consortium name="EnsemblPlants"/>
        </authorList>
    </citation>
    <scope>IDENTIFICATION</scope>
</reference>
<dbReference type="RefSeq" id="XP_030963908.1">
    <property type="nucleotide sequence ID" value="XM_031108048.1"/>
</dbReference>
<dbReference type="KEGG" id="qlo:115985077"/>